<feature type="compositionally biased region" description="Pro residues" evidence="2">
    <location>
        <begin position="317"/>
        <end position="327"/>
    </location>
</feature>
<accession>A0ABM4ITG7</accession>
<feature type="compositionally biased region" description="Basic and acidic residues" evidence="2">
    <location>
        <begin position="779"/>
        <end position="800"/>
    </location>
</feature>
<feature type="compositionally biased region" description="Basic and acidic residues" evidence="2">
    <location>
        <begin position="893"/>
        <end position="917"/>
    </location>
</feature>
<name>A0ABM4ITG7_ODOVR</name>
<feature type="compositionally biased region" description="Basic and acidic residues" evidence="2">
    <location>
        <begin position="95"/>
        <end position="119"/>
    </location>
</feature>
<dbReference type="PANTHER" id="PTHR14429">
    <property type="entry name" value="FIBROSIN FAMILY MEMBER"/>
    <property type="match status" value="1"/>
</dbReference>
<protein>
    <submittedName>
        <fullName evidence="4">Fibrosin-1-like protein isoform X27</fullName>
    </submittedName>
</protein>
<feature type="compositionally biased region" description="Low complexity" evidence="2">
    <location>
        <begin position="805"/>
        <end position="818"/>
    </location>
</feature>
<dbReference type="Proteomes" id="UP001652640">
    <property type="component" value="Chromosome 12"/>
</dbReference>
<feature type="region of interest" description="Disordered" evidence="2">
    <location>
        <begin position="745"/>
        <end position="917"/>
    </location>
</feature>
<feature type="compositionally biased region" description="Basic and acidic residues" evidence="2">
    <location>
        <begin position="857"/>
        <end position="879"/>
    </location>
</feature>
<evidence type="ECO:0000256" key="1">
    <source>
        <dbReference type="ARBA" id="ARBA00022553"/>
    </source>
</evidence>
<organism evidence="3 4">
    <name type="scientific">Odocoileus virginianus</name>
    <name type="common">White-tailed deer</name>
    <dbReference type="NCBI Taxonomy" id="9874"/>
    <lineage>
        <taxon>Eukaryota</taxon>
        <taxon>Metazoa</taxon>
        <taxon>Chordata</taxon>
        <taxon>Craniata</taxon>
        <taxon>Vertebrata</taxon>
        <taxon>Euteleostomi</taxon>
        <taxon>Mammalia</taxon>
        <taxon>Eutheria</taxon>
        <taxon>Laurasiatheria</taxon>
        <taxon>Artiodactyla</taxon>
        <taxon>Ruminantia</taxon>
        <taxon>Pecora</taxon>
        <taxon>Cervidae</taxon>
        <taxon>Odocoileinae</taxon>
        <taxon>Odocoileus</taxon>
    </lineage>
</organism>
<feature type="compositionally biased region" description="Basic and acidic residues" evidence="2">
    <location>
        <begin position="13"/>
        <end position="29"/>
    </location>
</feature>
<keyword evidence="1" id="KW-0597">Phosphoprotein</keyword>
<feature type="compositionally biased region" description="Low complexity" evidence="2">
    <location>
        <begin position="960"/>
        <end position="969"/>
    </location>
</feature>
<evidence type="ECO:0000313" key="4">
    <source>
        <dbReference type="RefSeq" id="XP_070331115.1"/>
    </source>
</evidence>
<sequence>MEAKVRQSRRSRAQRDRGRRREAARDARDQSASSGDEPEPGPGKENTGLPRAPPPRAAAARPPRRRRRESSSQEEEVIDGFAIASFSTLEALEKDMALKPHERKEKWERRLVKKPREAENCPSAEPSENGRPLEAGSSEQDLETPCDRGKKKVPLQPTKQMKVAVSRGGDHNSDGDSFREATSSRRSSSRDQLSDSSAQAVSGRGYSCDSESDGDDKASVGSEKLFAPAADKGPTLGEKSEAKTGAAPKVSGLERSRELSTEPPFLAPVRSPAPVLPSASTAASPLVKKEAPALPRLAPQLPPAPSQPRAPLLTHVPLPPGAFPGPGPAAHNGLHSLSRSSSASSGASLGLAKHASLSPHGPGPHLSTSHLALRSQAQHQHHAAAMFAAPPTLPPPPALPANSLVIPGHPADASLLISFSQPIMYCQPHSGILIGTWSQAPLLPPPWGPHVASGHHGLACRNRECQFDKYTPKLDSPYFRHSNFFPPFPPAVPGLPALLPHPGPFGSLQGAFQPKTSHPLELTGRASAVHTLLQKAPGVSDPYRTAIRKPGKWCAVHVQIAWQIYHHQQKIKMQLEPHKLDVGTKLDLFSRPPAPGVFAGLHCPQDLARPLFSSSGATHPASNPFGPSAHPGSFLPTGHLTDPFTRSSTFGGLGSLGSNAFGGLGSHALTPGGGGIFAPKEGPTLHGLPSPHEAWNRLHRAPPSFPTPPPWPKPVDAERVSALTNHDRELDKGKEERDRDLLEKTRLLSRASPAAPVGHPGSGLLLRGQGDPGRPGIPTEREAELRIKESRSPAREDGPKPSKMALGEGLRLAGLLGREPGKPHEAPAERSQSDVKVKEERGEDGDAPPQPGPGPAGRERPAFAWEPSRDAYRGPELPRRAPPGPGPAALLEPPERPYRDREPHDYSPERLREARRDELERARAAHLDGAALLPALGALHYPRLAPAAAALHSSLLARTPPAASAAALGAPPPLVAAGGPPTPPGQPRSRTTPLGARAPGEARDYSPSRNPQEVEAR</sequence>
<reference evidence="3" key="1">
    <citation type="journal article" date="2022" name="J. Hered.">
        <title>A De Novo Chromosome-Level Genome Assembly of the White-Tailed Deer, Odocoileus Virginianus.</title>
        <authorList>
            <person name="London E.W."/>
            <person name="Roca A.L."/>
            <person name="Novakofski J.E."/>
            <person name="Mateus-Pinilla N.E."/>
        </authorList>
    </citation>
    <scope>NUCLEOTIDE SEQUENCE [LARGE SCALE GENOMIC DNA]</scope>
</reference>
<dbReference type="RefSeq" id="XP_070331115.1">
    <property type="nucleotide sequence ID" value="XM_070475014.1"/>
</dbReference>
<feature type="region of interest" description="Disordered" evidence="2">
    <location>
        <begin position="960"/>
        <end position="1017"/>
    </location>
</feature>
<feature type="compositionally biased region" description="Basic and acidic residues" evidence="2">
    <location>
        <begin position="168"/>
        <end position="193"/>
    </location>
</feature>
<feature type="compositionally biased region" description="Pro residues" evidence="2">
    <location>
        <begin position="970"/>
        <end position="986"/>
    </location>
</feature>
<dbReference type="Pfam" id="PF15336">
    <property type="entry name" value="Auts2"/>
    <property type="match status" value="1"/>
</dbReference>
<reference evidence="4" key="2">
    <citation type="submission" date="2025-08" db="UniProtKB">
        <authorList>
            <consortium name="RefSeq"/>
        </authorList>
    </citation>
    <scope>IDENTIFICATION</scope>
    <source>
        <tissue evidence="4">Tongue muscle</tissue>
    </source>
</reference>
<dbReference type="GeneID" id="110145405"/>
<keyword evidence="3" id="KW-1185">Reference proteome</keyword>
<feature type="compositionally biased region" description="Low complexity" evidence="2">
    <location>
        <begin position="328"/>
        <end position="358"/>
    </location>
</feature>
<feature type="compositionally biased region" description="Basic residues" evidence="2">
    <location>
        <begin position="1"/>
        <end position="12"/>
    </location>
</feature>
<dbReference type="InterPro" id="IPR023246">
    <property type="entry name" value="AUTS2"/>
</dbReference>
<feature type="compositionally biased region" description="Basic and acidic residues" evidence="2">
    <location>
        <begin position="1000"/>
        <end position="1017"/>
    </location>
</feature>
<dbReference type="PRINTS" id="PR02044">
    <property type="entry name" value="FIBROSIN1LPF"/>
</dbReference>
<dbReference type="PANTHER" id="PTHR14429:SF20">
    <property type="entry name" value="FIBROSIN-1-LIKE PROTEIN"/>
    <property type="match status" value="1"/>
</dbReference>
<proteinExistence type="predicted"/>
<feature type="region of interest" description="Disordered" evidence="2">
    <location>
        <begin position="95"/>
        <end position="368"/>
    </location>
</feature>
<feature type="region of interest" description="Disordered" evidence="2">
    <location>
        <begin position="1"/>
        <end position="80"/>
    </location>
</feature>
<feature type="compositionally biased region" description="Basic and acidic residues" evidence="2">
    <location>
        <begin position="819"/>
        <end position="841"/>
    </location>
</feature>
<evidence type="ECO:0000313" key="3">
    <source>
        <dbReference type="Proteomes" id="UP001652640"/>
    </source>
</evidence>
<evidence type="ECO:0000256" key="2">
    <source>
        <dbReference type="SAM" id="MobiDB-lite"/>
    </source>
</evidence>
<gene>
    <name evidence="4" type="primary">FBRSL1</name>
</gene>